<accession>A0A5B7HQP3</accession>
<dbReference type="EMBL" id="VSRR010033968">
    <property type="protein sequence ID" value="MPC72015.1"/>
    <property type="molecule type" value="Genomic_DNA"/>
</dbReference>
<reference evidence="1 2" key="1">
    <citation type="submission" date="2019-05" db="EMBL/GenBank/DDBJ databases">
        <title>Another draft genome of Portunus trituberculatus and its Hox gene families provides insights of decapod evolution.</title>
        <authorList>
            <person name="Jeong J.-H."/>
            <person name="Song I."/>
            <person name="Kim S."/>
            <person name="Choi T."/>
            <person name="Kim D."/>
            <person name="Ryu S."/>
            <person name="Kim W."/>
        </authorList>
    </citation>
    <scope>NUCLEOTIDE SEQUENCE [LARGE SCALE GENOMIC DNA]</scope>
    <source>
        <tissue evidence="1">Muscle</tissue>
    </source>
</reference>
<protein>
    <submittedName>
        <fullName evidence="1">Transposable element Tcb2 transposase</fullName>
    </submittedName>
</protein>
<proteinExistence type="predicted"/>
<comment type="caution">
    <text evidence="1">The sequence shown here is derived from an EMBL/GenBank/DDBJ whole genome shotgun (WGS) entry which is preliminary data.</text>
</comment>
<gene>
    <name evidence="1" type="primary">TCB2_1</name>
    <name evidence="1" type="ORF">E2C01_066307</name>
</gene>
<dbReference type="InterPro" id="IPR036397">
    <property type="entry name" value="RNaseH_sf"/>
</dbReference>
<dbReference type="Gene3D" id="3.30.420.10">
    <property type="entry name" value="Ribonuclease H-like superfamily/Ribonuclease H"/>
    <property type="match status" value="1"/>
</dbReference>
<dbReference type="Proteomes" id="UP000324222">
    <property type="component" value="Unassembled WGS sequence"/>
</dbReference>
<sequence>MSPCTGKVLAREVKEDPSITAVSLKEKHHNLLQNILVQTIRHCLQKDLKLAAHHTDKKLLLMEAMKWTSADWQKVMFSNERTFWLVRGNSKVVRRPSSVSHCDPHYTIKTVKQPDSVMMWGAFIGHKGSVGLCFLPKNVMMKATNYTEVLEENMLTFWSIHDAKYSMHDLAPAHKSKAVKELIVKNNIGVSDWPGNSPTSTPSKMPGK</sequence>
<dbReference type="GO" id="GO:0003676">
    <property type="term" value="F:nucleic acid binding"/>
    <property type="evidence" value="ECO:0007669"/>
    <property type="project" value="InterPro"/>
</dbReference>
<evidence type="ECO:0000313" key="2">
    <source>
        <dbReference type="Proteomes" id="UP000324222"/>
    </source>
</evidence>
<dbReference type="AlphaFoldDB" id="A0A5B7HQP3"/>
<dbReference type="OrthoDB" id="6379886at2759"/>
<organism evidence="1 2">
    <name type="scientific">Portunus trituberculatus</name>
    <name type="common">Swimming crab</name>
    <name type="synonym">Neptunus trituberculatus</name>
    <dbReference type="NCBI Taxonomy" id="210409"/>
    <lineage>
        <taxon>Eukaryota</taxon>
        <taxon>Metazoa</taxon>
        <taxon>Ecdysozoa</taxon>
        <taxon>Arthropoda</taxon>
        <taxon>Crustacea</taxon>
        <taxon>Multicrustacea</taxon>
        <taxon>Malacostraca</taxon>
        <taxon>Eumalacostraca</taxon>
        <taxon>Eucarida</taxon>
        <taxon>Decapoda</taxon>
        <taxon>Pleocyemata</taxon>
        <taxon>Brachyura</taxon>
        <taxon>Eubrachyura</taxon>
        <taxon>Portunoidea</taxon>
        <taxon>Portunidae</taxon>
        <taxon>Portuninae</taxon>
        <taxon>Portunus</taxon>
    </lineage>
</organism>
<keyword evidence="2" id="KW-1185">Reference proteome</keyword>
<evidence type="ECO:0000313" key="1">
    <source>
        <dbReference type="EMBL" id="MPC72015.1"/>
    </source>
</evidence>
<name>A0A5B7HQP3_PORTR</name>